<accession>A0A518AQY3</accession>
<organism evidence="2 3">
    <name type="scientific">Aeoliella mucimassa</name>
    <dbReference type="NCBI Taxonomy" id="2527972"/>
    <lineage>
        <taxon>Bacteria</taxon>
        <taxon>Pseudomonadati</taxon>
        <taxon>Planctomycetota</taxon>
        <taxon>Planctomycetia</taxon>
        <taxon>Pirellulales</taxon>
        <taxon>Lacipirellulaceae</taxon>
        <taxon>Aeoliella</taxon>
    </lineage>
</organism>
<dbReference type="OrthoDB" id="269871at2"/>
<protein>
    <recommendedName>
        <fullName evidence="4">General secretion pathway, M protein</fullName>
    </recommendedName>
</protein>
<dbReference type="Proteomes" id="UP000315750">
    <property type="component" value="Chromosome"/>
</dbReference>
<dbReference type="KEGG" id="amuc:Pan181_33420"/>
<keyword evidence="1" id="KW-0472">Membrane</keyword>
<evidence type="ECO:0008006" key="4">
    <source>
        <dbReference type="Google" id="ProtNLM"/>
    </source>
</evidence>
<gene>
    <name evidence="2" type="ORF">Pan181_33420</name>
</gene>
<dbReference type="EMBL" id="CP036278">
    <property type="protein sequence ID" value="QDU57128.1"/>
    <property type="molecule type" value="Genomic_DNA"/>
</dbReference>
<sequence length="204" mass="23329">MDDQIVIFCQDRRSWLIVIAGTLLLGLVFVLPEVDDYIALCNEKSEIAEKLALAEESARMLPGFETRYSEQTAKAEEQRNKTLNENNEAEFRNAIVKMVRDSGCQLRRLNVGSPVSREWGHDDDPLEKNFNRKLTPTTFQLERRQVTLSLAGPSNSVRRLIESFEQNDKQVHVQTLDLKPSTGDGSRVELSLELWYFTLARKTA</sequence>
<name>A0A518AQY3_9BACT</name>
<keyword evidence="3" id="KW-1185">Reference proteome</keyword>
<evidence type="ECO:0000256" key="1">
    <source>
        <dbReference type="SAM" id="Phobius"/>
    </source>
</evidence>
<dbReference type="AlphaFoldDB" id="A0A518AQY3"/>
<dbReference type="RefSeq" id="WP_145248087.1">
    <property type="nucleotide sequence ID" value="NZ_CP036278.1"/>
</dbReference>
<keyword evidence="1" id="KW-0812">Transmembrane</keyword>
<keyword evidence="1" id="KW-1133">Transmembrane helix</keyword>
<reference evidence="2 3" key="1">
    <citation type="submission" date="2019-02" db="EMBL/GenBank/DDBJ databases">
        <title>Deep-cultivation of Planctomycetes and their phenomic and genomic characterization uncovers novel biology.</title>
        <authorList>
            <person name="Wiegand S."/>
            <person name="Jogler M."/>
            <person name="Boedeker C."/>
            <person name="Pinto D."/>
            <person name="Vollmers J."/>
            <person name="Rivas-Marin E."/>
            <person name="Kohn T."/>
            <person name="Peeters S.H."/>
            <person name="Heuer A."/>
            <person name="Rast P."/>
            <person name="Oberbeckmann S."/>
            <person name="Bunk B."/>
            <person name="Jeske O."/>
            <person name="Meyerdierks A."/>
            <person name="Storesund J.E."/>
            <person name="Kallscheuer N."/>
            <person name="Luecker S."/>
            <person name="Lage O.M."/>
            <person name="Pohl T."/>
            <person name="Merkel B.J."/>
            <person name="Hornburger P."/>
            <person name="Mueller R.-W."/>
            <person name="Bruemmer F."/>
            <person name="Labrenz M."/>
            <person name="Spormann A.M."/>
            <person name="Op den Camp H."/>
            <person name="Overmann J."/>
            <person name="Amann R."/>
            <person name="Jetten M.S.M."/>
            <person name="Mascher T."/>
            <person name="Medema M.H."/>
            <person name="Devos D.P."/>
            <person name="Kaster A.-K."/>
            <person name="Ovreas L."/>
            <person name="Rohde M."/>
            <person name="Galperin M.Y."/>
            <person name="Jogler C."/>
        </authorList>
    </citation>
    <scope>NUCLEOTIDE SEQUENCE [LARGE SCALE GENOMIC DNA]</scope>
    <source>
        <strain evidence="2 3">Pan181</strain>
    </source>
</reference>
<feature type="transmembrane region" description="Helical" evidence="1">
    <location>
        <begin position="14"/>
        <end position="32"/>
    </location>
</feature>
<evidence type="ECO:0000313" key="2">
    <source>
        <dbReference type="EMBL" id="QDU57128.1"/>
    </source>
</evidence>
<evidence type="ECO:0000313" key="3">
    <source>
        <dbReference type="Proteomes" id="UP000315750"/>
    </source>
</evidence>
<proteinExistence type="predicted"/>